<dbReference type="InterPro" id="IPR042259">
    <property type="entry name" value="Raco-like_middle_sf"/>
</dbReference>
<dbReference type="PROSITE" id="PS51085">
    <property type="entry name" value="2FE2S_FER_2"/>
    <property type="match status" value="1"/>
</dbReference>
<name>A0A2G9YI55_9BACT</name>
<evidence type="ECO:0000313" key="2">
    <source>
        <dbReference type="EMBL" id="PIP18905.1"/>
    </source>
</evidence>
<dbReference type="Pfam" id="PF17651">
    <property type="entry name" value="Raco_middle"/>
    <property type="match status" value="1"/>
</dbReference>
<protein>
    <submittedName>
        <fullName evidence="2">Ferredoxin</fullName>
    </submittedName>
</protein>
<dbReference type="Pfam" id="PF00111">
    <property type="entry name" value="Fer2"/>
    <property type="match status" value="1"/>
</dbReference>
<organism evidence="2 3">
    <name type="scientific">Candidatus Sherwoodlollariibacterium unditelluris</name>
    <dbReference type="NCBI Taxonomy" id="1974757"/>
    <lineage>
        <taxon>Bacteria</taxon>
        <taxon>Pseudomonadati</taxon>
        <taxon>Candidatus Omnitrophota</taxon>
        <taxon>Candidatus Sherwoodlollariibacterium</taxon>
    </lineage>
</organism>
<dbReference type="Pfam" id="PF17650">
    <property type="entry name" value="RACo_linker"/>
    <property type="match status" value="1"/>
</dbReference>
<dbReference type="Gene3D" id="3.30.420.480">
    <property type="entry name" value="Domain of unknown function (DUF4445)"/>
    <property type="match status" value="1"/>
</dbReference>
<dbReference type="InterPro" id="IPR001041">
    <property type="entry name" value="2Fe-2S_ferredoxin-type"/>
</dbReference>
<dbReference type="InterPro" id="IPR040506">
    <property type="entry name" value="RACo_linker"/>
</dbReference>
<accession>A0A2G9YI55</accession>
<dbReference type="InterPro" id="IPR041414">
    <property type="entry name" value="Raco-like_middle"/>
</dbReference>
<dbReference type="InterPro" id="IPR036010">
    <property type="entry name" value="2Fe-2S_ferredoxin-like_sf"/>
</dbReference>
<dbReference type="Gene3D" id="3.10.20.880">
    <property type="match status" value="1"/>
</dbReference>
<dbReference type="InterPro" id="IPR027980">
    <property type="entry name" value="RACo_C"/>
</dbReference>
<proteinExistence type="predicted"/>
<dbReference type="SUPFAM" id="SSF54292">
    <property type="entry name" value="2Fe-2S ferredoxin-like"/>
    <property type="match status" value="1"/>
</dbReference>
<dbReference type="InterPro" id="IPR052911">
    <property type="entry name" value="Corrinoid_activation_enz"/>
</dbReference>
<sequence length="650" mass="70674">MNKFKVTFYPDNKSVEVIKDTTILSAAISCQVFINSACGGDGVCGKCKVIVKKGSVVTVPTGALTPEEKKKHVYLACLTTIHSDLEVDIPPESKMEIDAGLKDIYANSEEVESEEVVSSDKIFKHSPLSTKLYLELPKPDLNDSLSDLDRLYRAINKAQGLPRTTESHGAKPVVRGLPPIQTSMANIRQLGELLRDSDWKVTATLGKRNNSIEIILVEPGDTSAKNFGFSFDIGTTTISGQLVNLNNNQVLGTKAAYNKQASFGSDVITRIIYAKEEEGLEKLHNAVSETINHMIKELASEYNVDLNDVTCIVCTGNTTMIHLLLRIDPTYIRREPYVPTANFIPVLRATEAEININPRGLLYCVPGVSSYVGGDTTSGVLSSALYKEKDLSILIDIGTNGEIALGNQDFIVASAASAGPAFEGSGVVCGMRASSGAIQKVKINHKDLSVSYDTIGNVKPRGICGSGYISLISEMLSAGVIDKSGKIKLENNKRLRTTDTGREFIAAFKEESDSTRDVVITEADIENLKRAKAAIYSATAILIKHIDFKISDVKKIFIAGGFGTSLDIESAIKIGLLPDLERKRFSFIGNSALAGAREILLSSQAVKEAENIARKITYFELSTDSGYMDEYMAALFFPHTDLLRFPSLKI</sequence>
<evidence type="ECO:0000313" key="3">
    <source>
        <dbReference type="Proteomes" id="UP000231292"/>
    </source>
</evidence>
<dbReference type="InterPro" id="IPR012675">
    <property type="entry name" value="Beta-grasp_dom_sf"/>
</dbReference>
<reference evidence="2 3" key="1">
    <citation type="submission" date="2017-09" db="EMBL/GenBank/DDBJ databases">
        <title>Depth-based differentiation of microbial function through sediment-hosted aquifers and enrichment of novel symbionts in the deep terrestrial subsurface.</title>
        <authorList>
            <person name="Probst A.J."/>
            <person name="Ladd B."/>
            <person name="Jarett J.K."/>
            <person name="Geller-Mcgrath D.E."/>
            <person name="Sieber C.M."/>
            <person name="Emerson J.B."/>
            <person name="Anantharaman K."/>
            <person name="Thomas B.C."/>
            <person name="Malmstrom R."/>
            <person name="Stieglmeier M."/>
            <person name="Klingl A."/>
            <person name="Woyke T."/>
            <person name="Ryan C.M."/>
            <person name="Banfield J.F."/>
        </authorList>
    </citation>
    <scope>NUCLEOTIDE SEQUENCE [LARGE SCALE GENOMIC DNA]</scope>
    <source>
        <strain evidence="2">CG23_combo_of_CG06-09_8_20_14_all_41_10</strain>
    </source>
</reference>
<gene>
    <name evidence="2" type="ORF">COX41_05750</name>
</gene>
<comment type="caution">
    <text evidence="2">The sequence shown here is derived from an EMBL/GenBank/DDBJ whole genome shotgun (WGS) entry which is preliminary data.</text>
</comment>
<dbReference type="PANTHER" id="PTHR42895:SF2">
    <property type="entry name" value="IRON-SULFUR CLUSTER PROTEIN"/>
    <property type="match status" value="1"/>
</dbReference>
<dbReference type="InterPro" id="IPR043129">
    <property type="entry name" value="ATPase_NBD"/>
</dbReference>
<dbReference type="PANTHER" id="PTHR42895">
    <property type="entry name" value="IRON-SULFUR CLUSTER-BINDING PROTEIN-RELATED"/>
    <property type="match status" value="1"/>
</dbReference>
<evidence type="ECO:0000259" key="1">
    <source>
        <dbReference type="PROSITE" id="PS51085"/>
    </source>
</evidence>
<dbReference type="AlphaFoldDB" id="A0A2G9YI55"/>
<dbReference type="Gene3D" id="3.10.20.30">
    <property type="match status" value="1"/>
</dbReference>
<dbReference type="CDD" id="cd00207">
    <property type="entry name" value="fer2"/>
    <property type="match status" value="1"/>
</dbReference>
<feature type="domain" description="2Fe-2S ferredoxin-type" evidence="1">
    <location>
        <begin position="4"/>
        <end position="93"/>
    </location>
</feature>
<dbReference type="EMBL" id="PCRK01000148">
    <property type="protein sequence ID" value="PIP18905.1"/>
    <property type="molecule type" value="Genomic_DNA"/>
</dbReference>
<dbReference type="SUPFAM" id="SSF53067">
    <property type="entry name" value="Actin-like ATPase domain"/>
    <property type="match status" value="1"/>
</dbReference>
<dbReference type="Pfam" id="PF14574">
    <property type="entry name" value="RACo_C_ter"/>
    <property type="match status" value="1"/>
</dbReference>
<dbReference type="GO" id="GO:0051536">
    <property type="term" value="F:iron-sulfur cluster binding"/>
    <property type="evidence" value="ECO:0007669"/>
    <property type="project" value="InterPro"/>
</dbReference>
<dbReference type="Proteomes" id="UP000231292">
    <property type="component" value="Unassembled WGS sequence"/>
</dbReference>